<comment type="caution">
    <text evidence="2">The sequence shown here is derived from an EMBL/GenBank/DDBJ whole genome shotgun (WGS) entry which is preliminary data.</text>
</comment>
<gene>
    <name evidence="2" type="ORF">EV197_0416</name>
</gene>
<protein>
    <submittedName>
        <fullName evidence="2">Uncharacterized protein</fullName>
    </submittedName>
</protein>
<keyword evidence="1" id="KW-0802">TPR repeat</keyword>
<dbReference type="Gene3D" id="1.25.40.10">
    <property type="entry name" value="Tetratricopeptide repeat domain"/>
    <property type="match status" value="1"/>
</dbReference>
<proteinExistence type="predicted"/>
<dbReference type="InterPro" id="IPR019734">
    <property type="entry name" value="TPR_rpt"/>
</dbReference>
<dbReference type="Proteomes" id="UP000292262">
    <property type="component" value="Unassembled WGS sequence"/>
</dbReference>
<organism evidence="2 3">
    <name type="scientific">Aquimarina brevivitae</name>
    <dbReference type="NCBI Taxonomy" id="323412"/>
    <lineage>
        <taxon>Bacteria</taxon>
        <taxon>Pseudomonadati</taxon>
        <taxon>Bacteroidota</taxon>
        <taxon>Flavobacteriia</taxon>
        <taxon>Flavobacteriales</taxon>
        <taxon>Flavobacteriaceae</taxon>
        <taxon>Aquimarina</taxon>
    </lineage>
</organism>
<keyword evidence="3" id="KW-1185">Reference proteome</keyword>
<dbReference type="SMART" id="SM00028">
    <property type="entry name" value="TPR"/>
    <property type="match status" value="2"/>
</dbReference>
<dbReference type="EMBL" id="SGXE01000001">
    <property type="protein sequence ID" value="RZS99207.1"/>
    <property type="molecule type" value="Genomic_DNA"/>
</dbReference>
<evidence type="ECO:0000313" key="3">
    <source>
        <dbReference type="Proteomes" id="UP000292262"/>
    </source>
</evidence>
<dbReference type="AlphaFoldDB" id="A0A4Q7PGD6"/>
<evidence type="ECO:0000313" key="2">
    <source>
        <dbReference type="EMBL" id="RZS99207.1"/>
    </source>
</evidence>
<sequence length="449" mass="51062">MFFFKLCIGVVAYSQVNNPVCMENLSLFTQHAKVKNYEAAFTPWRQVRTTCPDIHIATYVYGERILQHKIKTSGGSLKKNYITELVGLYNDANKYFPKKYTLASTATDKAILLYDNSSADTQSIYKILDQAFKKDLAGFNNPKGLYLYIASAIDLYRNRQKSLQEILDIYDQVMDKIDHEKQKQLTIIDPLLSKEQNGILNRREQRDLKQARAKKSNYNKVEASMEGKLGSIADCNKLMQLYSQNLESKKNDPEWLVRAATWLYKKECTNTALFDQVVMPLQYYPPTANSVFYLGLLYHKKNNPTNALNYYQKAIRDANNNYDRAQIALAIANQYKNLNQLENSRNFAQIALSYQPSLGKAYLLIANLYARSANACGDSTFAKRAVYWLASKTAALAKQVDPGLQNEAIKASRSYSSRAPSKEEVTQSGMTGKTIHFSCWINGSIRVPD</sequence>
<dbReference type="PROSITE" id="PS50005">
    <property type="entry name" value="TPR"/>
    <property type="match status" value="1"/>
</dbReference>
<evidence type="ECO:0000256" key="1">
    <source>
        <dbReference type="PROSITE-ProRule" id="PRU00339"/>
    </source>
</evidence>
<dbReference type="SUPFAM" id="SSF48452">
    <property type="entry name" value="TPR-like"/>
    <property type="match status" value="1"/>
</dbReference>
<feature type="repeat" description="TPR" evidence="1">
    <location>
        <begin position="288"/>
        <end position="321"/>
    </location>
</feature>
<dbReference type="InterPro" id="IPR011990">
    <property type="entry name" value="TPR-like_helical_dom_sf"/>
</dbReference>
<accession>A0A4Q7PGD6</accession>
<name>A0A4Q7PGD6_9FLAO</name>
<reference evidence="2 3" key="1">
    <citation type="submission" date="2019-02" db="EMBL/GenBank/DDBJ databases">
        <title>Genomic Encyclopedia of Type Strains, Phase IV (KMG-IV): sequencing the most valuable type-strain genomes for metagenomic binning, comparative biology and taxonomic classification.</title>
        <authorList>
            <person name="Goeker M."/>
        </authorList>
    </citation>
    <scope>NUCLEOTIDE SEQUENCE [LARGE SCALE GENOMIC DNA]</scope>
    <source>
        <strain evidence="2 3">DSM 17196</strain>
    </source>
</reference>